<gene>
    <name evidence="1" type="ORF">CUN60_00395</name>
</gene>
<dbReference type="KEGG" id="nba:CUN60_00395"/>
<protein>
    <recommendedName>
        <fullName evidence="3">DUF2806 domain-containing protein</fullName>
    </recommendedName>
</protein>
<evidence type="ECO:0000313" key="2">
    <source>
        <dbReference type="Proteomes" id="UP000236655"/>
    </source>
</evidence>
<sequence length="337" mass="37576">MDYPGEKLLIKMWESLVDKGVGSLLKPWQMRREGETLRECQRKDKLMIAKTEEDIEKLKDGKLIIDSNYNLLPVTSGATILNDDNCIDLSRLVKQSIIDEIPKVISQKVNVSKAILHAEEVLMDDHDEPSADPIDLDWLNQWAEYVGNISSEQLQFLWGKILAGEVKSPGKYSRRTLSFIKDLSQKEAELIAKIAPFVTQNYIVKNVGSTKTNISIDNLLSLEAMGILNASSSGIGGVSMVFSSDRPDKYEKALVYGNTLLIINASDAAKKLELPVYSITSLGTEVIGIGNFSINEEHLLNIEKFIISKGFEVKTTKQFYYNSDGAIVARNLTNITI</sequence>
<evidence type="ECO:0000313" key="1">
    <source>
        <dbReference type="EMBL" id="AUR50818.1"/>
    </source>
</evidence>
<dbReference type="InterPro" id="IPR021254">
    <property type="entry name" value="DUF2806"/>
</dbReference>
<accession>A0A2I7N2Z5</accession>
<dbReference type="RefSeq" id="WP_102950118.1">
    <property type="nucleotide sequence ID" value="NZ_CP024847.1"/>
</dbReference>
<dbReference type="OrthoDB" id="886161at2"/>
<reference evidence="2" key="1">
    <citation type="submission" date="2017-11" db="EMBL/GenBank/DDBJ databases">
        <authorList>
            <person name="Chan K.G."/>
            <person name="Lee L.S."/>
        </authorList>
    </citation>
    <scope>NUCLEOTIDE SEQUENCE [LARGE SCALE GENOMIC DNA]</scope>
    <source>
        <strain evidence="2">DSM 100970</strain>
    </source>
</reference>
<keyword evidence="2" id="KW-1185">Reference proteome</keyword>
<dbReference type="Pfam" id="PF10987">
    <property type="entry name" value="DUF2806"/>
    <property type="match status" value="1"/>
</dbReference>
<evidence type="ECO:0008006" key="3">
    <source>
        <dbReference type="Google" id="ProtNLM"/>
    </source>
</evidence>
<organism evidence="1 2">
    <name type="scientific">Aquella oligotrophica</name>
    <dbReference type="NCBI Taxonomy" id="2067065"/>
    <lineage>
        <taxon>Bacteria</taxon>
        <taxon>Pseudomonadati</taxon>
        <taxon>Pseudomonadota</taxon>
        <taxon>Betaproteobacteria</taxon>
        <taxon>Neisseriales</taxon>
        <taxon>Neisseriaceae</taxon>
        <taxon>Aquella</taxon>
    </lineage>
</organism>
<dbReference type="Proteomes" id="UP000236655">
    <property type="component" value="Chromosome"/>
</dbReference>
<proteinExistence type="predicted"/>
<dbReference type="EMBL" id="CP024847">
    <property type="protein sequence ID" value="AUR50818.1"/>
    <property type="molecule type" value="Genomic_DNA"/>
</dbReference>
<name>A0A2I7N2Z5_9NEIS</name>
<dbReference type="AlphaFoldDB" id="A0A2I7N2Z5"/>